<dbReference type="EMBL" id="BAABIC010000002">
    <property type="protein sequence ID" value="GAA4677549.1"/>
    <property type="molecule type" value="Genomic_DNA"/>
</dbReference>
<sequence length="58" mass="5849">MQASTIGHPSHLRVLELPGRGPTTVREVPGAASGTTLVLLHGVTLTADLNCCGGVTQG</sequence>
<dbReference type="RefSeq" id="WP_345378374.1">
    <property type="nucleotide sequence ID" value="NZ_BAABIC010000002.1"/>
</dbReference>
<comment type="caution">
    <text evidence="2">The sequence shown here is derived from an EMBL/GenBank/DDBJ whole genome shotgun (WGS) entry which is preliminary data.</text>
</comment>
<evidence type="ECO:0008006" key="4">
    <source>
        <dbReference type="Google" id="ProtNLM"/>
    </source>
</evidence>
<reference evidence="3" key="1">
    <citation type="journal article" date="2019" name="Int. J. Syst. Evol. Microbiol.">
        <title>The Global Catalogue of Microorganisms (GCM) 10K type strain sequencing project: providing services to taxonomists for standard genome sequencing and annotation.</title>
        <authorList>
            <consortium name="The Broad Institute Genomics Platform"/>
            <consortium name="The Broad Institute Genome Sequencing Center for Infectious Disease"/>
            <person name="Wu L."/>
            <person name="Ma J."/>
        </authorList>
    </citation>
    <scope>NUCLEOTIDE SEQUENCE [LARGE SCALE GENOMIC DNA]</scope>
    <source>
        <strain evidence="3">JCM 18055</strain>
    </source>
</reference>
<name>A0ABP8W0M0_9PSEU</name>
<accession>A0ABP8W0M0</accession>
<evidence type="ECO:0000313" key="3">
    <source>
        <dbReference type="Proteomes" id="UP001500325"/>
    </source>
</evidence>
<organism evidence="2 3">
    <name type="scientific">Pseudonocardia yuanmonensis</name>
    <dbReference type="NCBI Taxonomy" id="1095914"/>
    <lineage>
        <taxon>Bacteria</taxon>
        <taxon>Bacillati</taxon>
        <taxon>Actinomycetota</taxon>
        <taxon>Actinomycetes</taxon>
        <taxon>Pseudonocardiales</taxon>
        <taxon>Pseudonocardiaceae</taxon>
        <taxon>Pseudonocardia</taxon>
    </lineage>
</organism>
<gene>
    <name evidence="2" type="ORF">GCM10023215_07840</name>
</gene>
<keyword evidence="3" id="KW-1185">Reference proteome</keyword>
<protein>
    <recommendedName>
        <fullName evidence="4">Alpha/beta hydrolase</fullName>
    </recommendedName>
</protein>
<dbReference type="Proteomes" id="UP001500325">
    <property type="component" value="Unassembled WGS sequence"/>
</dbReference>
<feature type="region of interest" description="Disordered" evidence="1">
    <location>
        <begin position="1"/>
        <end position="21"/>
    </location>
</feature>
<proteinExistence type="predicted"/>
<evidence type="ECO:0000313" key="2">
    <source>
        <dbReference type="EMBL" id="GAA4677549.1"/>
    </source>
</evidence>
<evidence type="ECO:0000256" key="1">
    <source>
        <dbReference type="SAM" id="MobiDB-lite"/>
    </source>
</evidence>